<reference evidence="2" key="2">
    <citation type="submission" date="2025-08" db="UniProtKB">
        <authorList>
            <consortium name="RefSeq"/>
        </authorList>
    </citation>
    <scope>IDENTIFICATION</scope>
    <source>
        <tissue evidence="2">Leaf</tissue>
    </source>
</reference>
<keyword evidence="1" id="KW-1185">Reference proteome</keyword>
<name>A0AC58SF53_TOBAC</name>
<gene>
    <name evidence="2" type="primary">LOC142167341</name>
</gene>
<proteinExistence type="predicted"/>
<organism evidence="1 2">
    <name type="scientific">Nicotiana tabacum</name>
    <name type="common">Common tobacco</name>
    <dbReference type="NCBI Taxonomy" id="4097"/>
    <lineage>
        <taxon>Eukaryota</taxon>
        <taxon>Viridiplantae</taxon>
        <taxon>Streptophyta</taxon>
        <taxon>Embryophyta</taxon>
        <taxon>Tracheophyta</taxon>
        <taxon>Spermatophyta</taxon>
        <taxon>Magnoliopsida</taxon>
        <taxon>eudicotyledons</taxon>
        <taxon>Gunneridae</taxon>
        <taxon>Pentapetalae</taxon>
        <taxon>asterids</taxon>
        <taxon>lamiids</taxon>
        <taxon>Solanales</taxon>
        <taxon>Solanaceae</taxon>
        <taxon>Nicotianoideae</taxon>
        <taxon>Nicotianeae</taxon>
        <taxon>Nicotiana</taxon>
    </lineage>
</organism>
<reference evidence="1" key="1">
    <citation type="journal article" date="2014" name="Nat. Commun.">
        <title>The tobacco genome sequence and its comparison with those of tomato and potato.</title>
        <authorList>
            <person name="Sierro N."/>
            <person name="Battey J.N."/>
            <person name="Ouadi S."/>
            <person name="Bakaher N."/>
            <person name="Bovet L."/>
            <person name="Willig A."/>
            <person name="Goepfert S."/>
            <person name="Peitsch M.C."/>
            <person name="Ivanov N.V."/>
        </authorList>
    </citation>
    <scope>NUCLEOTIDE SEQUENCE [LARGE SCALE GENOMIC DNA]</scope>
</reference>
<dbReference type="Proteomes" id="UP000790787">
    <property type="component" value="Chromosome 2"/>
</dbReference>
<protein>
    <submittedName>
        <fullName evidence="2">Uncharacterized protein LOC142167341</fullName>
    </submittedName>
</protein>
<evidence type="ECO:0000313" key="2">
    <source>
        <dbReference type="RefSeq" id="XP_075083606.1"/>
    </source>
</evidence>
<dbReference type="RefSeq" id="XP_075083606.1">
    <property type="nucleotide sequence ID" value="XM_075227505.1"/>
</dbReference>
<sequence length="752" mass="85324">MGDKAWGTSMEDKEKLSGDMPGKMGAIREQQREQIWISSPGRRTVNSIAVKVVALYCLAAVQQHNSCQSTKEIWEAIQTAHEGTTQFKQSKIDMLTTEYEIFKMKEDEMNAITEAKDLQKLTIDELIGNLKTYEMKRKKDLERRELKKEKNLVLKDAHTDSSSDEFDMTYLTRRFQKMIGKNGGIPKKGSSSRNSKGNDCCHKYGKPGHFIKDCPLHKKDHYITNTEKAAKRNQVPDRKINRRDADDNMVKQALAYWGDSSSESEGEDDQGDSSMMVVDNGSSEYEPIFALMAKSDDDEEKEEDEVSFLDVQRNLKTYSKKKLMSLANVLIDAYHSLINEKNTLIEEIGDIKQERDDMVVFIVDLKEQVEEVTKENTLMKNQMKEWMDTPKGKEVASEAQLELESELKKVKASLVVELEKNRQLHKDLKRVKNDLDKSLKWTRSSDVITSMYKSNGGNRKGIGFQKAKTSYNPYNKYVIVVDNRLCTHCGQIGHYKDSCKVKIQSLHKNKVFVEKKHIVEEPGPLRGKYMLPAWAKRSLIRPFYHYKGPKLAWAFQGGSVFFGNGKKGYILGVGKIGKTLSHTIENVYHVNGLNYILLSVSQIYDKENEVKFLSKSCIVTNLKTGEVVLIAKKFKNIYVEDLDSLNGGDLTCQSVIDDDADGKRSHNKEDEDGEFTNAPGEAIDIANGKTDLISQVKRNNKRDAAEYPKGTKEPGLSITSIEVEHRVVDASLGTPNAEQRSRSHNFVDVDDV</sequence>
<accession>A0AC58SF53</accession>
<evidence type="ECO:0000313" key="1">
    <source>
        <dbReference type="Proteomes" id="UP000790787"/>
    </source>
</evidence>